<dbReference type="AlphaFoldDB" id="A0A1M4ECI7"/>
<organism evidence="1">
    <name type="scientific">Nonomuraea gerenzanensis</name>
    <dbReference type="NCBI Taxonomy" id="93944"/>
    <lineage>
        <taxon>Bacteria</taxon>
        <taxon>Bacillati</taxon>
        <taxon>Actinomycetota</taxon>
        <taxon>Actinomycetes</taxon>
        <taxon>Streptosporangiales</taxon>
        <taxon>Streptosporangiaceae</taxon>
        <taxon>Nonomuraea</taxon>
    </lineage>
</organism>
<dbReference type="Gene3D" id="1.10.510.10">
    <property type="entry name" value="Transferase(Phosphotransferase) domain 1"/>
    <property type="match status" value="1"/>
</dbReference>
<dbReference type="EMBL" id="LT559118">
    <property type="protein sequence ID" value="SBO96472.1"/>
    <property type="molecule type" value="Genomic_DNA"/>
</dbReference>
<dbReference type="SUPFAM" id="SSF56112">
    <property type="entry name" value="Protein kinase-like (PK-like)"/>
    <property type="match status" value="1"/>
</dbReference>
<reference evidence="1" key="1">
    <citation type="submission" date="2016-04" db="EMBL/GenBank/DDBJ databases">
        <authorList>
            <person name="Evans L.H."/>
            <person name="Alamgir A."/>
            <person name="Owens N."/>
            <person name="Weber N.D."/>
            <person name="Virtaneva K."/>
            <person name="Barbian K."/>
            <person name="Babar A."/>
            <person name="Rosenke K."/>
        </authorList>
    </citation>
    <scope>NUCLEOTIDE SEQUENCE</scope>
    <source>
        <strain evidence="1">Nono1</strain>
    </source>
</reference>
<dbReference type="InterPro" id="IPR011009">
    <property type="entry name" value="Kinase-like_dom_sf"/>
</dbReference>
<evidence type="ECO:0000313" key="1">
    <source>
        <dbReference type="EMBL" id="SBO96472.1"/>
    </source>
</evidence>
<proteinExistence type="predicted"/>
<name>A0A1M4ECI7_9ACTN</name>
<evidence type="ECO:0008006" key="2">
    <source>
        <dbReference type="Google" id="ProtNLM"/>
    </source>
</evidence>
<sequence>MITMTDTRLTTHRDISTALARYDDRGLAALLEREATPLGTGIGGTSARLEVGGTPVFVKRLPITGPELRHPHSTANLFGLPPFCQYGIGSPGFGAWRELAAHTMTTEWVLNGRSPGFPLLYHWRVLPDAEPAPLYEGLADIDRAVAFWEGAPGVRRRLEALAQAPAGLTLFLEHFPRSLREWLDERVRAGDADRACALAEQGVREAVSALNAGGLLHFDAHFGNVLTDGRRCYLTDFGQAVSARFDLSAEERAFYRRHLTFDRTYTLAFMVNWLAGTFHGADWQGRRVLVRGWAAGERPAGVPGGVAALLSRHSPLATVLNDFYHELQSESRKTPYPLEKIREVAGRHALPIE</sequence>
<dbReference type="RefSeq" id="WP_311131922.1">
    <property type="nucleotide sequence ID" value="NZ_LT559118.1"/>
</dbReference>
<gene>
    <name evidence="1" type="ORF">BN4615_P5988</name>
</gene>
<protein>
    <recommendedName>
        <fullName evidence="2">Protein kinase domain-containing protein</fullName>
    </recommendedName>
</protein>
<accession>A0A1M4ECI7</accession>